<proteinExistence type="predicted"/>
<name>A0ACB0KSD5_TRIPR</name>
<organism evidence="1 2">
    <name type="scientific">Trifolium pratense</name>
    <name type="common">Red clover</name>
    <dbReference type="NCBI Taxonomy" id="57577"/>
    <lineage>
        <taxon>Eukaryota</taxon>
        <taxon>Viridiplantae</taxon>
        <taxon>Streptophyta</taxon>
        <taxon>Embryophyta</taxon>
        <taxon>Tracheophyta</taxon>
        <taxon>Spermatophyta</taxon>
        <taxon>Magnoliopsida</taxon>
        <taxon>eudicotyledons</taxon>
        <taxon>Gunneridae</taxon>
        <taxon>Pentapetalae</taxon>
        <taxon>rosids</taxon>
        <taxon>fabids</taxon>
        <taxon>Fabales</taxon>
        <taxon>Fabaceae</taxon>
        <taxon>Papilionoideae</taxon>
        <taxon>50 kb inversion clade</taxon>
        <taxon>NPAAA clade</taxon>
        <taxon>Hologalegina</taxon>
        <taxon>IRL clade</taxon>
        <taxon>Trifolieae</taxon>
        <taxon>Trifolium</taxon>
    </lineage>
</organism>
<dbReference type="Proteomes" id="UP001177021">
    <property type="component" value="Unassembled WGS sequence"/>
</dbReference>
<reference evidence="1" key="1">
    <citation type="submission" date="2023-10" db="EMBL/GenBank/DDBJ databases">
        <authorList>
            <person name="Rodriguez Cubillos JULIANA M."/>
            <person name="De Vega J."/>
        </authorList>
    </citation>
    <scope>NUCLEOTIDE SEQUENCE</scope>
</reference>
<comment type="caution">
    <text evidence="1">The sequence shown here is derived from an EMBL/GenBank/DDBJ whole genome shotgun (WGS) entry which is preliminary data.</text>
</comment>
<keyword evidence="2" id="KW-1185">Reference proteome</keyword>
<evidence type="ECO:0000313" key="2">
    <source>
        <dbReference type="Proteomes" id="UP001177021"/>
    </source>
</evidence>
<evidence type="ECO:0000313" key="1">
    <source>
        <dbReference type="EMBL" id="CAJ2659214.1"/>
    </source>
</evidence>
<sequence length="206" mass="23541">MINKNSFFLLQETRSKKIVKHAHISVFGGSLKDQETEPDPALKIVCRQISPVIPHNYKESSYHVSVFTFTLNNFGKTTADVTLLFTWACKLFDVCIHNSVGGHSEFTGQHFNSKIKCLMGCSYITRLQKRNLPSHLRLLQKRPNMFMSQNAMSLLYLVLARVYQRRTCGMKINRSPMSYKDTCIVINGGNHTEVVLSMFLTTVMQD</sequence>
<dbReference type="EMBL" id="CASHSV030000311">
    <property type="protein sequence ID" value="CAJ2659214.1"/>
    <property type="molecule type" value="Genomic_DNA"/>
</dbReference>
<accession>A0ACB0KSD5</accession>
<gene>
    <name evidence="1" type="ORF">MILVUS5_LOCUS25440</name>
</gene>
<protein>
    <submittedName>
        <fullName evidence="1">Uncharacterized protein</fullName>
    </submittedName>
</protein>